<protein>
    <submittedName>
        <fullName evidence="3">Uncharacterized protein</fullName>
    </submittedName>
</protein>
<evidence type="ECO:0000256" key="2">
    <source>
        <dbReference type="SAM" id="SignalP"/>
    </source>
</evidence>
<dbReference type="RefSeq" id="XP_070886320.1">
    <property type="nucleotide sequence ID" value="XM_071029071.1"/>
</dbReference>
<organism evidence="3 4">
    <name type="scientific">Aspergillus lucknowensis</name>
    <dbReference type="NCBI Taxonomy" id="176173"/>
    <lineage>
        <taxon>Eukaryota</taxon>
        <taxon>Fungi</taxon>
        <taxon>Dikarya</taxon>
        <taxon>Ascomycota</taxon>
        <taxon>Pezizomycotina</taxon>
        <taxon>Eurotiomycetes</taxon>
        <taxon>Eurotiomycetidae</taxon>
        <taxon>Eurotiales</taxon>
        <taxon>Aspergillaceae</taxon>
        <taxon>Aspergillus</taxon>
        <taxon>Aspergillus subgen. Nidulantes</taxon>
    </lineage>
</organism>
<evidence type="ECO:0000313" key="3">
    <source>
        <dbReference type="EMBL" id="KAL2867341.1"/>
    </source>
</evidence>
<dbReference type="Proteomes" id="UP001610432">
    <property type="component" value="Unassembled WGS sequence"/>
</dbReference>
<proteinExistence type="predicted"/>
<evidence type="ECO:0000313" key="4">
    <source>
        <dbReference type="Proteomes" id="UP001610432"/>
    </source>
</evidence>
<reference evidence="3 4" key="1">
    <citation type="submission" date="2024-07" db="EMBL/GenBank/DDBJ databases">
        <title>Section-level genome sequencing and comparative genomics of Aspergillus sections Usti and Cavernicolus.</title>
        <authorList>
            <consortium name="Lawrence Berkeley National Laboratory"/>
            <person name="Nybo J.L."/>
            <person name="Vesth T.C."/>
            <person name="Theobald S."/>
            <person name="Frisvad J.C."/>
            <person name="Larsen T.O."/>
            <person name="Kjaerboelling I."/>
            <person name="Rothschild-Mancinelli K."/>
            <person name="Lyhne E.K."/>
            <person name="Kogle M.E."/>
            <person name="Barry K."/>
            <person name="Clum A."/>
            <person name="Na H."/>
            <person name="Ledsgaard L."/>
            <person name="Lin J."/>
            <person name="Lipzen A."/>
            <person name="Kuo A."/>
            <person name="Riley R."/>
            <person name="Mondo S."/>
            <person name="Labutti K."/>
            <person name="Haridas S."/>
            <person name="Pangalinan J."/>
            <person name="Salamov A.A."/>
            <person name="Simmons B.A."/>
            <person name="Magnuson J.K."/>
            <person name="Chen J."/>
            <person name="Drula E."/>
            <person name="Henrissat B."/>
            <person name="Wiebenga A."/>
            <person name="Lubbers R.J."/>
            <person name="Gomes A.C."/>
            <person name="Macurrencykelacurrency M.R."/>
            <person name="Stajich J."/>
            <person name="Grigoriev I.V."/>
            <person name="Mortensen U.H."/>
            <person name="De Vries R.P."/>
            <person name="Baker S.E."/>
            <person name="Andersen M.R."/>
        </authorList>
    </citation>
    <scope>NUCLEOTIDE SEQUENCE [LARGE SCALE GENOMIC DNA]</scope>
    <source>
        <strain evidence="3 4">CBS 449.75</strain>
    </source>
</reference>
<evidence type="ECO:0000256" key="1">
    <source>
        <dbReference type="SAM" id="MobiDB-lite"/>
    </source>
</evidence>
<accession>A0ABR4LSB0</accession>
<keyword evidence="2" id="KW-0732">Signal</keyword>
<dbReference type="GeneID" id="98144143"/>
<dbReference type="EMBL" id="JBFXLQ010000019">
    <property type="protein sequence ID" value="KAL2867341.1"/>
    <property type="molecule type" value="Genomic_DNA"/>
</dbReference>
<name>A0ABR4LSB0_9EURO</name>
<gene>
    <name evidence="3" type="ORF">BJX67DRAFT_352924</name>
</gene>
<keyword evidence="4" id="KW-1185">Reference proteome</keyword>
<feature type="chain" id="PRO_5045281028" evidence="2">
    <location>
        <begin position="18"/>
        <end position="79"/>
    </location>
</feature>
<feature type="region of interest" description="Disordered" evidence="1">
    <location>
        <begin position="17"/>
        <end position="41"/>
    </location>
</feature>
<feature type="compositionally biased region" description="Low complexity" evidence="1">
    <location>
        <begin position="17"/>
        <end position="27"/>
    </location>
</feature>
<comment type="caution">
    <text evidence="3">The sequence shown here is derived from an EMBL/GenBank/DDBJ whole genome shotgun (WGS) entry which is preliminary data.</text>
</comment>
<feature type="signal peptide" evidence="2">
    <location>
        <begin position="1"/>
        <end position="17"/>
    </location>
</feature>
<feature type="compositionally biased region" description="Pro residues" evidence="1">
    <location>
        <begin position="28"/>
        <end position="41"/>
    </location>
</feature>
<sequence>MHLSTLVTLAFAAITAASPTPSCSPTSTPTPTPTSTPTPSPHPGDMCMLICFPEEPDCDPPSYPVQNGEDCWTCCYPAE</sequence>